<dbReference type="EMBL" id="UGLW01000003">
    <property type="protein sequence ID" value="STU67329.1"/>
    <property type="molecule type" value="Genomic_DNA"/>
</dbReference>
<protein>
    <recommendedName>
        <fullName evidence="3">N-acetyltransferase</fullName>
    </recommendedName>
</protein>
<evidence type="ECO:0000313" key="1">
    <source>
        <dbReference type="EMBL" id="STU67329.1"/>
    </source>
</evidence>
<evidence type="ECO:0000313" key="2">
    <source>
        <dbReference type="Proteomes" id="UP000254487"/>
    </source>
</evidence>
<name>A0A377ZDS3_KLEPO</name>
<organism evidence="1 2">
    <name type="scientific">Klebsiella pneumoniae subsp. ozaenae</name>
    <dbReference type="NCBI Taxonomy" id="574"/>
    <lineage>
        <taxon>Bacteria</taxon>
        <taxon>Pseudomonadati</taxon>
        <taxon>Pseudomonadota</taxon>
        <taxon>Gammaproteobacteria</taxon>
        <taxon>Enterobacterales</taxon>
        <taxon>Enterobacteriaceae</taxon>
        <taxon>Klebsiella/Raoultella group</taxon>
        <taxon>Klebsiella</taxon>
        <taxon>Klebsiella pneumoniae complex</taxon>
    </lineage>
</organism>
<dbReference type="Proteomes" id="UP000254487">
    <property type="component" value="Unassembled WGS sequence"/>
</dbReference>
<sequence length="133" mass="15014">MTEPVIVRLEEFHIHEIFQDPLPQEAVAALVSFPSFAMEYGEKTLAAGGAIQIAPGRVRLWLKTATGAELFPVHIFRTARRFTEIALAENHRVECICTDNLSARVAKMLSYRQDAIIRNYQPGCDARLFSILR</sequence>
<accession>A0A377ZDS3</accession>
<proteinExistence type="predicted"/>
<reference evidence="1 2" key="1">
    <citation type="submission" date="2018-06" db="EMBL/GenBank/DDBJ databases">
        <authorList>
            <consortium name="Pathogen Informatics"/>
            <person name="Doyle S."/>
        </authorList>
    </citation>
    <scope>NUCLEOTIDE SEQUENCE [LARGE SCALE GENOMIC DNA]</scope>
    <source>
        <strain evidence="1 2">NCTC10313</strain>
    </source>
</reference>
<dbReference type="AlphaFoldDB" id="A0A377ZDS3"/>
<evidence type="ECO:0008006" key="3">
    <source>
        <dbReference type="Google" id="ProtNLM"/>
    </source>
</evidence>
<gene>
    <name evidence="1" type="ORF">NCTC10313_02743</name>
</gene>